<protein>
    <submittedName>
        <fullName evidence="3">ABC-type amino acid transport substrate-binding protein</fullName>
    </submittedName>
</protein>
<dbReference type="EMBL" id="FOSN01000004">
    <property type="protein sequence ID" value="SFK25193.1"/>
    <property type="molecule type" value="Genomic_DNA"/>
</dbReference>
<gene>
    <name evidence="3" type="ORF">SAMN05444581_104208</name>
</gene>
<accession>A0A1I3Y0B0</accession>
<reference evidence="3 4" key="1">
    <citation type="submission" date="2016-10" db="EMBL/GenBank/DDBJ databases">
        <authorList>
            <person name="de Groot N.N."/>
        </authorList>
    </citation>
    <scope>NUCLEOTIDE SEQUENCE [LARGE SCALE GENOMIC DNA]</scope>
    <source>
        <strain evidence="3 4">NE2</strain>
    </source>
</reference>
<dbReference type="Proteomes" id="UP000198755">
    <property type="component" value="Unassembled WGS sequence"/>
</dbReference>
<evidence type="ECO:0000313" key="3">
    <source>
        <dbReference type="EMBL" id="SFK25193.1"/>
    </source>
</evidence>
<feature type="domain" description="Solute-binding protein family 3/N-terminal" evidence="2">
    <location>
        <begin position="54"/>
        <end position="303"/>
    </location>
</feature>
<organism evidence="3 4">
    <name type="scientific">Methylocapsa palsarum</name>
    <dbReference type="NCBI Taxonomy" id="1612308"/>
    <lineage>
        <taxon>Bacteria</taxon>
        <taxon>Pseudomonadati</taxon>
        <taxon>Pseudomonadota</taxon>
        <taxon>Alphaproteobacteria</taxon>
        <taxon>Hyphomicrobiales</taxon>
        <taxon>Beijerinckiaceae</taxon>
        <taxon>Methylocapsa</taxon>
    </lineage>
</organism>
<keyword evidence="1" id="KW-0732">Signal</keyword>
<dbReference type="Gene3D" id="3.40.190.10">
    <property type="entry name" value="Periplasmic binding protein-like II"/>
    <property type="match status" value="2"/>
</dbReference>
<keyword evidence="4" id="KW-1185">Reference proteome</keyword>
<dbReference type="Pfam" id="PF00497">
    <property type="entry name" value="SBP_bac_3"/>
    <property type="match status" value="1"/>
</dbReference>
<name>A0A1I3Y0B0_9HYPH</name>
<dbReference type="AlphaFoldDB" id="A0A1I3Y0B0"/>
<dbReference type="STRING" id="1612308.SAMN05444581_104208"/>
<sequence>MQQFQRLPIMCENRMRFSIRRVWRSSIAAIVFCVSLGTSLGWAADLKDIQARGEIRHLGIRYANFVTGDGDGFDVDLVRGFAHEIGVRYTLVYTDFYTVLRDLLGHDVVNQNGAVTLTGEFPVRGDMIATGFTVLPWRKQVVLYSDPTFPSQVLLVARAASPYAPIKGSSNLTQDIIETKQLIGGHSLLVMERTCLDPANYDLKGKGLDLRSYIRSTNLNEMVPALLNKEAEFTLLDVPDVILDMQKWAGQIKVLGPISPEQVLAAAFPTGSPELRDAFNRYLRRLREEGDYDKLVDKYYTGVRRYFPAFFKVGG</sequence>
<dbReference type="PANTHER" id="PTHR35936">
    <property type="entry name" value="MEMBRANE-BOUND LYTIC MUREIN TRANSGLYCOSYLASE F"/>
    <property type="match status" value="1"/>
</dbReference>
<dbReference type="SUPFAM" id="SSF53850">
    <property type="entry name" value="Periplasmic binding protein-like II"/>
    <property type="match status" value="1"/>
</dbReference>
<proteinExistence type="predicted"/>
<evidence type="ECO:0000313" key="4">
    <source>
        <dbReference type="Proteomes" id="UP000198755"/>
    </source>
</evidence>
<dbReference type="InterPro" id="IPR001638">
    <property type="entry name" value="Solute-binding_3/MltF_N"/>
</dbReference>
<evidence type="ECO:0000256" key="1">
    <source>
        <dbReference type="ARBA" id="ARBA00022729"/>
    </source>
</evidence>
<dbReference type="SMART" id="SM00062">
    <property type="entry name" value="PBPb"/>
    <property type="match status" value="1"/>
</dbReference>
<dbReference type="PANTHER" id="PTHR35936:SF17">
    <property type="entry name" value="ARGININE-BINDING EXTRACELLULAR PROTEIN ARTP"/>
    <property type="match status" value="1"/>
</dbReference>
<evidence type="ECO:0000259" key="2">
    <source>
        <dbReference type="SMART" id="SM00062"/>
    </source>
</evidence>